<comment type="caution">
    <text evidence="2">The sequence shown here is derived from an EMBL/GenBank/DDBJ whole genome shotgun (WGS) entry which is preliminary data.</text>
</comment>
<feature type="region of interest" description="Disordered" evidence="1">
    <location>
        <begin position="1"/>
        <end position="24"/>
    </location>
</feature>
<sequence length="79" mass="8707">MSSDGTSGPILVHGIPADDPQNPPVRLEVRDMIKDQPDQWNLYLLGLERFKENVPEGMPLSFFELAGKLPSSTSAPTRT</sequence>
<dbReference type="EMBL" id="JAQOWY010000314">
    <property type="protein sequence ID" value="KAK1844366.1"/>
    <property type="molecule type" value="Genomic_DNA"/>
</dbReference>
<evidence type="ECO:0000313" key="2">
    <source>
        <dbReference type="EMBL" id="KAK1844366.1"/>
    </source>
</evidence>
<organism evidence="2 3">
    <name type="scientific">Colletotrichum chrysophilum</name>
    <dbReference type="NCBI Taxonomy" id="1836956"/>
    <lineage>
        <taxon>Eukaryota</taxon>
        <taxon>Fungi</taxon>
        <taxon>Dikarya</taxon>
        <taxon>Ascomycota</taxon>
        <taxon>Pezizomycotina</taxon>
        <taxon>Sordariomycetes</taxon>
        <taxon>Hypocreomycetidae</taxon>
        <taxon>Glomerellales</taxon>
        <taxon>Glomerellaceae</taxon>
        <taxon>Colletotrichum</taxon>
        <taxon>Colletotrichum gloeosporioides species complex</taxon>
    </lineage>
</organism>
<gene>
    <name evidence="2" type="ORF">CCHR01_12997</name>
</gene>
<evidence type="ECO:0000256" key="1">
    <source>
        <dbReference type="SAM" id="MobiDB-lite"/>
    </source>
</evidence>
<dbReference type="Proteomes" id="UP001243330">
    <property type="component" value="Unassembled WGS sequence"/>
</dbReference>
<dbReference type="AlphaFoldDB" id="A0AAD9EGX6"/>
<proteinExistence type="predicted"/>
<dbReference type="InterPro" id="IPR008922">
    <property type="entry name" value="Di-copper_centre_dom_sf"/>
</dbReference>
<reference evidence="2" key="1">
    <citation type="submission" date="2023-01" db="EMBL/GenBank/DDBJ databases">
        <title>Colletotrichum chrysophilum M932 genome sequence.</title>
        <authorList>
            <person name="Baroncelli R."/>
        </authorList>
    </citation>
    <scope>NUCLEOTIDE SEQUENCE</scope>
    <source>
        <strain evidence="2">M932</strain>
    </source>
</reference>
<protein>
    <submittedName>
        <fullName evidence="2">Tyrosinase</fullName>
    </submittedName>
</protein>
<name>A0AAD9EGX6_9PEZI</name>
<dbReference type="Gene3D" id="1.10.1280.10">
    <property type="entry name" value="Di-copper center containing domain from catechol oxidase"/>
    <property type="match status" value="1"/>
</dbReference>
<keyword evidence="3" id="KW-1185">Reference proteome</keyword>
<accession>A0AAD9EGX6</accession>
<evidence type="ECO:0000313" key="3">
    <source>
        <dbReference type="Proteomes" id="UP001243330"/>
    </source>
</evidence>